<dbReference type="EMBL" id="KV429167">
    <property type="protein sequence ID" value="KZT63652.1"/>
    <property type="molecule type" value="Genomic_DNA"/>
</dbReference>
<dbReference type="OrthoDB" id="10631715at2759"/>
<protein>
    <submittedName>
        <fullName evidence="2">Uncharacterized protein</fullName>
    </submittedName>
</protein>
<name>A0A165KVW2_9APHY</name>
<organism evidence="2 3">
    <name type="scientific">Daedalea quercina L-15889</name>
    <dbReference type="NCBI Taxonomy" id="1314783"/>
    <lineage>
        <taxon>Eukaryota</taxon>
        <taxon>Fungi</taxon>
        <taxon>Dikarya</taxon>
        <taxon>Basidiomycota</taxon>
        <taxon>Agaricomycotina</taxon>
        <taxon>Agaricomycetes</taxon>
        <taxon>Polyporales</taxon>
        <taxon>Fomitopsis</taxon>
    </lineage>
</organism>
<dbReference type="Proteomes" id="UP000076727">
    <property type="component" value="Unassembled WGS sequence"/>
</dbReference>
<proteinExistence type="predicted"/>
<accession>A0A165KVW2</accession>
<feature type="region of interest" description="Disordered" evidence="1">
    <location>
        <begin position="1"/>
        <end position="51"/>
    </location>
</feature>
<evidence type="ECO:0000313" key="3">
    <source>
        <dbReference type="Proteomes" id="UP000076727"/>
    </source>
</evidence>
<reference evidence="2 3" key="1">
    <citation type="journal article" date="2016" name="Mol. Biol. Evol.">
        <title>Comparative Genomics of Early-Diverging Mushroom-Forming Fungi Provides Insights into the Origins of Lignocellulose Decay Capabilities.</title>
        <authorList>
            <person name="Nagy L.G."/>
            <person name="Riley R."/>
            <person name="Tritt A."/>
            <person name="Adam C."/>
            <person name="Daum C."/>
            <person name="Floudas D."/>
            <person name="Sun H."/>
            <person name="Yadav J.S."/>
            <person name="Pangilinan J."/>
            <person name="Larsson K.H."/>
            <person name="Matsuura K."/>
            <person name="Barry K."/>
            <person name="Labutti K."/>
            <person name="Kuo R."/>
            <person name="Ohm R.A."/>
            <person name="Bhattacharya S.S."/>
            <person name="Shirouzu T."/>
            <person name="Yoshinaga Y."/>
            <person name="Martin F.M."/>
            <person name="Grigoriev I.V."/>
            <person name="Hibbett D.S."/>
        </authorList>
    </citation>
    <scope>NUCLEOTIDE SEQUENCE [LARGE SCALE GENOMIC DNA]</scope>
    <source>
        <strain evidence="2 3">L-15889</strain>
    </source>
</reference>
<gene>
    <name evidence="2" type="ORF">DAEQUDRAFT_733592</name>
</gene>
<evidence type="ECO:0000256" key="1">
    <source>
        <dbReference type="SAM" id="MobiDB-lite"/>
    </source>
</evidence>
<sequence length="132" mass="15118">MPKLVERLSSRVPSRGFQVYPPSRPERKSHPLPDRPAPTQPSKPLAERLSEPTPIARSVDFDLKTKSKGEICAILETKVSATIKRFQAVFDKKHLFDRLPSHQQTALHRFADQLNWAINNIDSAHKWSQTDR</sequence>
<feature type="non-terminal residue" evidence="2">
    <location>
        <position position="132"/>
    </location>
</feature>
<keyword evidence="3" id="KW-1185">Reference proteome</keyword>
<dbReference type="AlphaFoldDB" id="A0A165KVW2"/>
<evidence type="ECO:0000313" key="2">
    <source>
        <dbReference type="EMBL" id="KZT63652.1"/>
    </source>
</evidence>
<feature type="compositionally biased region" description="Basic and acidic residues" evidence="1">
    <location>
        <begin position="24"/>
        <end position="33"/>
    </location>
</feature>